<dbReference type="PROSITE" id="PS51186">
    <property type="entry name" value="GNAT"/>
    <property type="match status" value="1"/>
</dbReference>
<keyword evidence="3" id="KW-1185">Reference proteome</keyword>
<evidence type="ECO:0000313" key="2">
    <source>
        <dbReference type="EMBL" id="GIP53383.1"/>
    </source>
</evidence>
<proteinExistence type="predicted"/>
<evidence type="ECO:0000313" key="3">
    <source>
        <dbReference type="Proteomes" id="UP000679992"/>
    </source>
</evidence>
<sequence length="187" mass="21289">MGWFEPIKIVDKYNQIIEIRTAVGADAEVILAYNRAILSSESSYLLTVPEEYDMTVEMEREWIEETLNKENSLILIAEEHGKVVGFLDFHSGNKLRISHTGYFGMSVRSDYQGGGIGKALLQALIDWAEKHRQIEKITLEVFANNSKAIELYRKMGFVQESLMRKQIKLQDGKYVDVIGMGLLLNPS</sequence>
<dbReference type="InterPro" id="IPR000182">
    <property type="entry name" value="GNAT_dom"/>
</dbReference>
<evidence type="ECO:0000259" key="1">
    <source>
        <dbReference type="PROSITE" id="PS51186"/>
    </source>
</evidence>
<dbReference type="CDD" id="cd04301">
    <property type="entry name" value="NAT_SF"/>
    <property type="match status" value="1"/>
</dbReference>
<dbReference type="SUPFAM" id="SSF55729">
    <property type="entry name" value="Acyl-CoA N-acyltransferases (Nat)"/>
    <property type="match status" value="1"/>
</dbReference>
<dbReference type="PANTHER" id="PTHR43415">
    <property type="entry name" value="SPERMIDINE N(1)-ACETYLTRANSFERASE"/>
    <property type="match status" value="1"/>
</dbReference>
<dbReference type="RefSeq" id="WP_213654952.1">
    <property type="nucleotide sequence ID" value="NZ_BOSL01000006.1"/>
</dbReference>
<organism evidence="2 3">
    <name type="scientific">Paenibacillus vini</name>
    <dbReference type="NCBI Taxonomy" id="1476024"/>
    <lineage>
        <taxon>Bacteria</taxon>
        <taxon>Bacillati</taxon>
        <taxon>Bacillota</taxon>
        <taxon>Bacilli</taxon>
        <taxon>Bacillales</taxon>
        <taxon>Paenibacillaceae</taxon>
        <taxon>Paenibacillus</taxon>
    </lineage>
</organism>
<gene>
    <name evidence="2" type="ORF">J42TS3_24180</name>
</gene>
<dbReference type="EMBL" id="BOSL01000006">
    <property type="protein sequence ID" value="GIP53383.1"/>
    <property type="molecule type" value="Genomic_DNA"/>
</dbReference>
<dbReference type="Pfam" id="PF00583">
    <property type="entry name" value="Acetyltransf_1"/>
    <property type="match status" value="1"/>
</dbReference>
<name>A0ABQ4MBL0_9BACL</name>
<feature type="domain" description="N-acetyltransferase" evidence="1">
    <location>
        <begin position="17"/>
        <end position="185"/>
    </location>
</feature>
<reference evidence="2 3" key="1">
    <citation type="submission" date="2021-03" db="EMBL/GenBank/DDBJ databases">
        <title>Antimicrobial resistance genes in bacteria isolated from Japanese honey, and their potential for conferring macrolide and lincosamide resistance in the American foulbrood pathogen Paenibacillus larvae.</title>
        <authorList>
            <person name="Okamoto M."/>
            <person name="Kumagai M."/>
            <person name="Kanamori H."/>
            <person name="Takamatsu D."/>
        </authorList>
    </citation>
    <scope>NUCLEOTIDE SEQUENCE [LARGE SCALE GENOMIC DNA]</scope>
    <source>
        <strain evidence="2 3">J42TS3</strain>
    </source>
</reference>
<dbReference type="Gene3D" id="3.40.630.30">
    <property type="match status" value="1"/>
</dbReference>
<comment type="caution">
    <text evidence="2">The sequence shown here is derived from an EMBL/GenBank/DDBJ whole genome shotgun (WGS) entry which is preliminary data.</text>
</comment>
<dbReference type="PANTHER" id="PTHR43415:SF3">
    <property type="entry name" value="GNAT-FAMILY ACETYLTRANSFERASE"/>
    <property type="match status" value="1"/>
</dbReference>
<dbReference type="InterPro" id="IPR016181">
    <property type="entry name" value="Acyl_CoA_acyltransferase"/>
</dbReference>
<protein>
    <submittedName>
        <fullName evidence="2">N-acetyltransferase</fullName>
    </submittedName>
</protein>
<accession>A0ABQ4MBL0</accession>
<dbReference type="Proteomes" id="UP000679992">
    <property type="component" value="Unassembled WGS sequence"/>
</dbReference>